<sequence>MSAVITNESYTLSVHKRVGTVAFGMLSGEVEFIEGAIELASLRHEAAVEENDPDFMAFVVIASETDSLPIGTSRELWSKEALAKHQPEIDAAIVWAKKAGLAACQSLAGRFHA</sequence>
<organism evidence="1 2">
    <name type="scientific">Iodobacter fluviatilis</name>
    <dbReference type="NCBI Taxonomy" id="537"/>
    <lineage>
        <taxon>Bacteria</taxon>
        <taxon>Pseudomonadati</taxon>
        <taxon>Pseudomonadota</taxon>
        <taxon>Betaproteobacteria</taxon>
        <taxon>Neisseriales</taxon>
        <taxon>Chitinibacteraceae</taxon>
        <taxon>Iodobacter</taxon>
    </lineage>
</organism>
<evidence type="ECO:0000313" key="1">
    <source>
        <dbReference type="EMBL" id="QBC43315.1"/>
    </source>
</evidence>
<dbReference type="RefSeq" id="WP_130105894.1">
    <property type="nucleotide sequence ID" value="NZ_CP025781.1"/>
</dbReference>
<gene>
    <name evidence="1" type="ORF">C1H71_07020</name>
</gene>
<name>A0A7G3G940_9NEIS</name>
<dbReference type="AlphaFoldDB" id="A0A7G3G940"/>
<evidence type="ECO:0000313" key="2">
    <source>
        <dbReference type="Proteomes" id="UP000515917"/>
    </source>
</evidence>
<accession>A0A7G3G940</accession>
<dbReference type="KEGG" id="ifl:C1H71_07020"/>
<proteinExistence type="predicted"/>
<protein>
    <submittedName>
        <fullName evidence="1">DUF2489 domain-containing protein</fullName>
    </submittedName>
</protein>
<reference evidence="1 2" key="1">
    <citation type="submission" date="2018-01" db="EMBL/GenBank/DDBJ databases">
        <title>Genome sequence of Iodobacter sp. strain PCH194 isolated from Indian Trans-Himalaya.</title>
        <authorList>
            <person name="Kumar V."/>
            <person name="Thakur V."/>
            <person name="Kumar S."/>
            <person name="Singh D."/>
        </authorList>
    </citation>
    <scope>NUCLEOTIDE SEQUENCE [LARGE SCALE GENOMIC DNA]</scope>
    <source>
        <strain evidence="1 2">PCH194</strain>
    </source>
</reference>
<keyword evidence="2" id="KW-1185">Reference proteome</keyword>
<dbReference type="Proteomes" id="UP000515917">
    <property type="component" value="Chromosome"/>
</dbReference>
<dbReference type="EMBL" id="CP025781">
    <property type="protein sequence ID" value="QBC43315.1"/>
    <property type="molecule type" value="Genomic_DNA"/>
</dbReference>